<protein>
    <submittedName>
        <fullName evidence="1">Uncharacterized protein</fullName>
    </submittedName>
</protein>
<proteinExistence type="predicted"/>
<dbReference type="EMBL" id="LOKL01000077">
    <property type="protein sequence ID" value="MBZ3923615.1"/>
    <property type="molecule type" value="Genomic_DNA"/>
</dbReference>
<accession>A0AAW4RH55</accession>
<dbReference type="Proteomes" id="UP000825388">
    <property type="component" value="Unassembled WGS sequence"/>
</dbReference>
<dbReference type="AlphaFoldDB" id="A0AAW4RH55"/>
<evidence type="ECO:0000313" key="1">
    <source>
        <dbReference type="EMBL" id="MBZ3923615.1"/>
    </source>
</evidence>
<comment type="caution">
    <text evidence="1">The sequence shown here is derived from an EMBL/GenBank/DDBJ whole genome shotgun (WGS) entry which is preliminary data.</text>
</comment>
<gene>
    <name evidence="1" type="ORF">Xseb_23350</name>
</gene>
<name>A0AAW4RH55_XANCI</name>
<reference evidence="1" key="1">
    <citation type="submission" date="2015-12" db="EMBL/GenBank/DDBJ databases">
        <authorList>
            <person name="Bansal K."/>
            <person name="Midha S."/>
            <person name="Patil P.B."/>
        </authorList>
    </citation>
    <scope>NUCLEOTIDE SEQUENCE</scope>
    <source>
        <strain evidence="1">LMG867</strain>
    </source>
</reference>
<organism evidence="1 2">
    <name type="scientific">Xanthomonas citri pv. sesbaniae</name>
    <dbReference type="NCBI Taxonomy" id="473425"/>
    <lineage>
        <taxon>Bacteria</taxon>
        <taxon>Pseudomonadati</taxon>
        <taxon>Pseudomonadota</taxon>
        <taxon>Gammaproteobacteria</taxon>
        <taxon>Lysobacterales</taxon>
        <taxon>Lysobacteraceae</taxon>
        <taxon>Xanthomonas</taxon>
    </lineage>
</organism>
<sequence>MPAEMDNRGLNLIKGLKEIARPDSPSGLKFYRVPMFRKPQIVLDRPNFLIEQKPVAFVASRIGRKKSDCDFFR</sequence>
<evidence type="ECO:0000313" key="2">
    <source>
        <dbReference type="Proteomes" id="UP000825388"/>
    </source>
</evidence>